<keyword evidence="2" id="KW-1133">Transmembrane helix</keyword>
<gene>
    <name evidence="3" type="ORF">GCM10011512_09740</name>
</gene>
<evidence type="ECO:0000256" key="1">
    <source>
        <dbReference type="SAM" id="MobiDB-lite"/>
    </source>
</evidence>
<evidence type="ECO:0000256" key="2">
    <source>
        <dbReference type="SAM" id="Phobius"/>
    </source>
</evidence>
<feature type="region of interest" description="Disordered" evidence="1">
    <location>
        <begin position="65"/>
        <end position="106"/>
    </location>
</feature>
<keyword evidence="2" id="KW-0812">Transmembrane</keyword>
<protein>
    <submittedName>
        <fullName evidence="3">Uncharacterized protein</fullName>
    </submittedName>
</protein>
<name>A0ABQ1NTH6_9MICC</name>
<feature type="compositionally biased region" description="Basic and acidic residues" evidence="1">
    <location>
        <begin position="17"/>
        <end position="27"/>
    </location>
</feature>
<feature type="compositionally biased region" description="Low complexity" evidence="1">
    <location>
        <begin position="238"/>
        <end position="255"/>
    </location>
</feature>
<evidence type="ECO:0000313" key="4">
    <source>
        <dbReference type="Proteomes" id="UP000597761"/>
    </source>
</evidence>
<feature type="transmembrane region" description="Helical" evidence="2">
    <location>
        <begin position="296"/>
        <end position="320"/>
    </location>
</feature>
<dbReference type="EMBL" id="BMJI01000003">
    <property type="protein sequence ID" value="GGC84932.1"/>
    <property type="molecule type" value="Genomic_DNA"/>
</dbReference>
<comment type="caution">
    <text evidence="3">The sequence shown here is derived from an EMBL/GenBank/DDBJ whole genome shotgun (WGS) entry which is preliminary data.</text>
</comment>
<dbReference type="Proteomes" id="UP000597761">
    <property type="component" value="Unassembled WGS sequence"/>
</dbReference>
<accession>A0ABQ1NTH6</accession>
<keyword evidence="2" id="KW-0472">Membrane</keyword>
<feature type="region of interest" description="Disordered" evidence="1">
    <location>
        <begin position="191"/>
        <end position="279"/>
    </location>
</feature>
<organism evidence="3 4">
    <name type="scientific">Tersicoccus solisilvae</name>
    <dbReference type="NCBI Taxonomy" id="1882339"/>
    <lineage>
        <taxon>Bacteria</taxon>
        <taxon>Bacillati</taxon>
        <taxon>Actinomycetota</taxon>
        <taxon>Actinomycetes</taxon>
        <taxon>Micrococcales</taxon>
        <taxon>Micrococcaceae</taxon>
        <taxon>Tersicoccus</taxon>
    </lineage>
</organism>
<feature type="compositionally biased region" description="Low complexity" evidence="1">
    <location>
        <begin position="262"/>
        <end position="279"/>
    </location>
</feature>
<dbReference type="RefSeq" id="WP_188666963.1">
    <property type="nucleotide sequence ID" value="NZ_BMJI01000003.1"/>
</dbReference>
<proteinExistence type="predicted"/>
<reference evidence="4" key="1">
    <citation type="journal article" date="2019" name="Int. J. Syst. Evol. Microbiol.">
        <title>The Global Catalogue of Microorganisms (GCM) 10K type strain sequencing project: providing services to taxonomists for standard genome sequencing and annotation.</title>
        <authorList>
            <consortium name="The Broad Institute Genomics Platform"/>
            <consortium name="The Broad Institute Genome Sequencing Center for Infectious Disease"/>
            <person name="Wu L."/>
            <person name="Ma J."/>
        </authorList>
    </citation>
    <scope>NUCLEOTIDE SEQUENCE [LARGE SCALE GENOMIC DNA]</scope>
    <source>
        <strain evidence="4">CGMCC 1.15480</strain>
    </source>
</reference>
<evidence type="ECO:0000313" key="3">
    <source>
        <dbReference type="EMBL" id="GGC84932.1"/>
    </source>
</evidence>
<keyword evidence="4" id="KW-1185">Reference proteome</keyword>
<sequence>MTDPNQPVQYLTRRERRAAERAAEEAARGAAPSDPSATDASDVDADGVAFGAGAALTREEYEARMAELSGEAGEHAVSLSRHGVSTAPATAHGEHEGAEHAGPEHVDPQVRAEQEALAARAAALNAAQRGTPAGPAVTDAPVASDLVPPVELTEPHNLGAVTPLRYQNDPAFDFPTLAPPSTSMLFLTVDPETGTAQPLPGTPGAPADAVVPTTPDHESDAAPGPATGWVPTADLLESGATASSSPAPASPVSASDVEATTPSSISSAPPLPVGAADAAGLDPLDSRTARQGRRPWVAALIGTSAIVVVGLAVLAAMMFLR</sequence>
<feature type="compositionally biased region" description="Low complexity" evidence="1">
    <location>
        <begin position="28"/>
        <end position="45"/>
    </location>
</feature>
<feature type="compositionally biased region" description="Basic and acidic residues" evidence="1">
    <location>
        <begin position="92"/>
        <end position="106"/>
    </location>
</feature>
<feature type="region of interest" description="Disordered" evidence="1">
    <location>
        <begin position="1"/>
        <end position="45"/>
    </location>
</feature>